<proteinExistence type="predicted"/>
<dbReference type="AlphaFoldDB" id="A0AAJ0EFU1"/>
<organism evidence="1 2">
    <name type="scientific">Colletotrichum phormii</name>
    <dbReference type="NCBI Taxonomy" id="359342"/>
    <lineage>
        <taxon>Eukaryota</taxon>
        <taxon>Fungi</taxon>
        <taxon>Dikarya</taxon>
        <taxon>Ascomycota</taxon>
        <taxon>Pezizomycotina</taxon>
        <taxon>Sordariomycetes</taxon>
        <taxon>Hypocreomycetidae</taxon>
        <taxon>Glomerellales</taxon>
        <taxon>Glomerellaceae</taxon>
        <taxon>Colletotrichum</taxon>
        <taxon>Colletotrichum acutatum species complex</taxon>
    </lineage>
</organism>
<comment type="caution">
    <text evidence="1">The sequence shown here is derived from an EMBL/GenBank/DDBJ whole genome shotgun (WGS) entry which is preliminary data.</text>
</comment>
<reference evidence="1" key="1">
    <citation type="submission" date="2021-06" db="EMBL/GenBank/DDBJ databases">
        <title>Comparative genomics, transcriptomics and evolutionary studies reveal genomic signatures of adaptation to plant cell wall in hemibiotrophic fungi.</title>
        <authorList>
            <consortium name="DOE Joint Genome Institute"/>
            <person name="Baroncelli R."/>
            <person name="Diaz J.F."/>
            <person name="Benocci T."/>
            <person name="Peng M."/>
            <person name="Battaglia E."/>
            <person name="Haridas S."/>
            <person name="Andreopoulos W."/>
            <person name="Labutti K."/>
            <person name="Pangilinan J."/>
            <person name="Floch G.L."/>
            <person name="Makela M.R."/>
            <person name="Henrissat B."/>
            <person name="Grigoriev I.V."/>
            <person name="Crouch J.A."/>
            <person name="De Vries R.P."/>
            <person name="Sukno S.A."/>
            <person name="Thon M.R."/>
        </authorList>
    </citation>
    <scope>NUCLEOTIDE SEQUENCE</scope>
    <source>
        <strain evidence="1">CBS 102054</strain>
    </source>
</reference>
<gene>
    <name evidence="1" type="ORF">BDP81DRAFT_48363</name>
</gene>
<accession>A0AAJ0EFU1</accession>
<sequence length="183" mass="20794">MLYGPVRSSPHHSRSVQYSNSHCTISKIWTTTVSSQRILESLVRLFRCLITVECQRYCLWTTRHASASRLASQRRVGDTRVVLSTLASNKRRLLVPRSDHRTMRYKADTRPQAQNPLARGTVRGRRSYRLPTGLPLERPDLVPFPSALSLLVFHLPHAMAWMAEDTRPMGADAGVVSLSRMSR</sequence>
<dbReference type="RefSeq" id="XP_060443912.1">
    <property type="nucleotide sequence ID" value="XM_060595070.1"/>
</dbReference>
<dbReference type="GeneID" id="85479932"/>
<dbReference type="Proteomes" id="UP001243989">
    <property type="component" value="Unassembled WGS sequence"/>
</dbReference>
<evidence type="ECO:0000313" key="1">
    <source>
        <dbReference type="EMBL" id="KAK1635305.1"/>
    </source>
</evidence>
<evidence type="ECO:0000313" key="2">
    <source>
        <dbReference type="Proteomes" id="UP001243989"/>
    </source>
</evidence>
<protein>
    <submittedName>
        <fullName evidence="1">Uncharacterized protein</fullName>
    </submittedName>
</protein>
<keyword evidence="2" id="KW-1185">Reference proteome</keyword>
<name>A0AAJ0EFU1_9PEZI</name>
<dbReference type="EMBL" id="JAHMHQ010000013">
    <property type="protein sequence ID" value="KAK1635305.1"/>
    <property type="molecule type" value="Genomic_DNA"/>
</dbReference>